<dbReference type="InterPro" id="IPR049885">
    <property type="entry name" value="MTCL1-3"/>
</dbReference>
<sequence>MSQPPSGGAAPAATSASAAAAATEARLHPEGSSRKQQRAQSPARPRDNSFRQTAAATRSPLGAGTKLNSVRQQQLQQQQQQQQQGTKITGRGASGAGSRGCGGGAEKATPAVPKGAAPGTVQPAPGAEGPPAAILAAVSGRRPGPPEDPPREIESVPSKVGEPPPLGGGGGGGGEGGGAGGGPGDREGGAPQPPPPRVWRGKGVRASQKGSSGGEGVSPAPSTAATSRAPGPGSRNSGSGVAGGGSGGGGSYWKEGCLQSELIQFHLKKERAAAAAAAAQMHTKNGGGGSRSSPVAGAPAICEPLVVPSSSSSSSSMAAAAEGPQQSAESSGSGGAMQAAAPPSSQSHPPQLQEQEEMQEEMEKLREENETLKNEIDELRTEMDEMRDTFFEEDACQLQEMRHELERANKNCRILQYRLRKAERKRLRYAQTGEIDGELLRSLEQDLKVAKDVSVRLHHELENVEEKRTTTEDENEKLRQQLIEVEIAKQALQNELEKMKELSLKRRGSKDLPKSEKKAQQTPTEEDNEDLKCQLQFVKEEAALMRKKMAKIDKEKDRFEHELQKYRSFYGDLDSPLPKGEAGGPPSTREAELKLRLRLVEEEANILGRKIVELEVENRGLKAELDDLRGDDFNGSANPLMREQSESLSELRQHLQLVEDETELLRRNVADLEEQNKRITAELNKYKYKSSGHDSSRHHDSAKTEALQEELKAARLQINELSGKVMQLQYENRVLMSNMQRYDLASHLGIRGSPRDSDAESDAGKKESDDDSRPPHRKREGPIGGESDSEEVRNIRSLTPTRSFYPAPGPWPKSFSDRQQMKDIRSEAERLGKTIDRLIADTSTIITEARIYVANGDLFGLMDEEDDGSRIREHELLYRINAQMKAFRKELQTFIDRLEVPKSADDRGAEEPISVSQMFQPIILLILILVLFSSLSYTTIFKLVFLFTLFFVL</sequence>
<name>A0A8C8U5S1_PERMB</name>
<feature type="compositionally biased region" description="Gly residues" evidence="6">
    <location>
        <begin position="92"/>
        <end position="105"/>
    </location>
</feature>
<reference evidence="9" key="2">
    <citation type="submission" date="2025-08" db="UniProtKB">
        <authorList>
            <consortium name="Ensembl"/>
        </authorList>
    </citation>
    <scope>IDENTIFICATION</scope>
</reference>
<dbReference type="GO" id="GO:0005615">
    <property type="term" value="C:extracellular space"/>
    <property type="evidence" value="ECO:0007669"/>
    <property type="project" value="InterPro"/>
</dbReference>
<feature type="region of interest" description="Disordered" evidence="6">
    <location>
        <begin position="502"/>
        <end position="530"/>
    </location>
</feature>
<feature type="compositionally biased region" description="Basic and acidic residues" evidence="6">
    <location>
        <begin position="753"/>
        <end position="774"/>
    </location>
</feature>
<feature type="compositionally biased region" description="Low complexity" evidence="6">
    <location>
        <begin position="123"/>
        <end position="142"/>
    </location>
</feature>
<feature type="domain" description="SOGA coiled-coil" evidence="8">
    <location>
        <begin position="527"/>
        <end position="621"/>
    </location>
</feature>
<keyword evidence="10" id="KW-1185">Reference proteome</keyword>
<feature type="compositionally biased region" description="Low complexity" evidence="6">
    <location>
        <begin position="218"/>
        <end position="239"/>
    </location>
</feature>
<feature type="region of interest" description="Disordered" evidence="6">
    <location>
        <begin position="749"/>
        <end position="819"/>
    </location>
</feature>
<reference evidence="9" key="3">
    <citation type="submission" date="2025-09" db="UniProtKB">
        <authorList>
            <consortium name="Ensembl"/>
        </authorList>
    </citation>
    <scope>IDENTIFICATION</scope>
</reference>
<dbReference type="Ensembl" id="ENSPEMT00000029505.2">
    <property type="protein sequence ID" value="ENSPEMP00000025120.2"/>
    <property type="gene ID" value="ENSPEMG00000021640.2"/>
</dbReference>
<feature type="compositionally biased region" description="Basic and acidic residues" evidence="6">
    <location>
        <begin position="144"/>
        <end position="154"/>
    </location>
</feature>
<feature type="compositionally biased region" description="Low complexity" evidence="6">
    <location>
        <begin position="72"/>
        <end position="84"/>
    </location>
</feature>
<dbReference type="OrthoDB" id="10036174at2759"/>
<keyword evidence="4 7" id="KW-0472">Membrane</keyword>
<reference evidence="9 10" key="1">
    <citation type="submission" date="2018-10" db="EMBL/GenBank/DDBJ databases">
        <title>Improved assembly of the deer mouse Peromyscus maniculatus genome.</title>
        <authorList>
            <person name="Lassance J.-M."/>
            <person name="Hoekstra H.E."/>
        </authorList>
    </citation>
    <scope>NUCLEOTIDE SEQUENCE [LARGE SCALE GENOMIC DNA]</scope>
</reference>
<keyword evidence="7" id="KW-0812">Transmembrane</keyword>
<dbReference type="Proteomes" id="UP000694547">
    <property type="component" value="Chromosome 16"/>
</dbReference>
<evidence type="ECO:0000256" key="6">
    <source>
        <dbReference type="SAM" id="MobiDB-lite"/>
    </source>
</evidence>
<keyword evidence="2" id="KW-0597">Phosphoprotein</keyword>
<feature type="compositionally biased region" description="Low complexity" evidence="6">
    <location>
        <begin position="309"/>
        <end position="353"/>
    </location>
</feature>
<comment type="subcellular location">
    <subcellularLocation>
        <location evidence="1">Membrane</location>
    </subcellularLocation>
</comment>
<dbReference type="PANTHER" id="PTHR15742">
    <property type="entry name" value="GIRDIN"/>
    <property type="match status" value="1"/>
</dbReference>
<evidence type="ECO:0000256" key="1">
    <source>
        <dbReference type="ARBA" id="ARBA00004370"/>
    </source>
</evidence>
<dbReference type="PANTHER" id="PTHR15742:SF2">
    <property type="entry name" value="PROTEIN SOGA3"/>
    <property type="match status" value="1"/>
</dbReference>
<protein>
    <submittedName>
        <fullName evidence="9">MTCL family member 3</fullName>
    </submittedName>
</protein>
<evidence type="ECO:0000313" key="10">
    <source>
        <dbReference type="Proteomes" id="UP000694547"/>
    </source>
</evidence>
<dbReference type="Pfam" id="PF11365">
    <property type="entry name" value="SOGA"/>
    <property type="match status" value="2"/>
</dbReference>
<dbReference type="CTD" id="387104"/>
<evidence type="ECO:0000256" key="2">
    <source>
        <dbReference type="ARBA" id="ARBA00022553"/>
    </source>
</evidence>
<feature type="compositionally biased region" description="Gly residues" evidence="6">
    <location>
        <begin position="240"/>
        <end position="251"/>
    </location>
</feature>
<evidence type="ECO:0000259" key="8">
    <source>
        <dbReference type="Pfam" id="PF11365"/>
    </source>
</evidence>
<evidence type="ECO:0000256" key="5">
    <source>
        <dbReference type="SAM" id="Coils"/>
    </source>
</evidence>
<proteinExistence type="predicted"/>
<feature type="compositionally biased region" description="Basic and acidic residues" evidence="6">
    <location>
        <begin position="361"/>
        <end position="374"/>
    </location>
</feature>
<feature type="transmembrane region" description="Helical" evidence="7">
    <location>
        <begin position="922"/>
        <end position="952"/>
    </location>
</feature>
<gene>
    <name evidence="9" type="primary">Mtcl3</name>
</gene>
<organism evidence="9 10">
    <name type="scientific">Peromyscus maniculatus bairdii</name>
    <name type="common">Prairie deer mouse</name>
    <dbReference type="NCBI Taxonomy" id="230844"/>
    <lineage>
        <taxon>Eukaryota</taxon>
        <taxon>Metazoa</taxon>
        <taxon>Chordata</taxon>
        <taxon>Craniata</taxon>
        <taxon>Vertebrata</taxon>
        <taxon>Euteleostomi</taxon>
        <taxon>Mammalia</taxon>
        <taxon>Eutheria</taxon>
        <taxon>Euarchontoglires</taxon>
        <taxon>Glires</taxon>
        <taxon>Rodentia</taxon>
        <taxon>Myomorpha</taxon>
        <taxon>Muroidea</taxon>
        <taxon>Cricetidae</taxon>
        <taxon>Neotominae</taxon>
        <taxon>Peromyscus</taxon>
    </lineage>
</organism>
<feature type="coiled-coil region" evidence="5">
    <location>
        <begin position="597"/>
        <end position="731"/>
    </location>
</feature>
<evidence type="ECO:0000256" key="4">
    <source>
        <dbReference type="ARBA" id="ARBA00023136"/>
    </source>
</evidence>
<feature type="domain" description="SOGA coiled-coil" evidence="8">
    <location>
        <begin position="647"/>
        <end position="735"/>
    </location>
</feature>
<feature type="compositionally biased region" description="Gly residues" evidence="6">
    <location>
        <begin position="167"/>
        <end position="183"/>
    </location>
</feature>
<feature type="compositionally biased region" description="Low complexity" evidence="6">
    <location>
        <begin position="1"/>
        <end position="23"/>
    </location>
</feature>
<keyword evidence="3 5" id="KW-0175">Coiled coil</keyword>
<feature type="compositionally biased region" description="Basic and acidic residues" evidence="6">
    <location>
        <begin position="502"/>
        <end position="519"/>
    </location>
</feature>
<dbReference type="AlphaFoldDB" id="A0A8C8U5S1"/>
<evidence type="ECO:0000313" key="9">
    <source>
        <dbReference type="Ensembl" id="ENSPEMP00000025120.2"/>
    </source>
</evidence>
<dbReference type="GeneTree" id="ENSGT00950000182982"/>
<evidence type="ECO:0000256" key="3">
    <source>
        <dbReference type="ARBA" id="ARBA00023054"/>
    </source>
</evidence>
<feature type="region of interest" description="Disordered" evidence="6">
    <location>
        <begin position="1"/>
        <end position="254"/>
    </location>
</feature>
<dbReference type="GO" id="GO:0010506">
    <property type="term" value="P:regulation of autophagy"/>
    <property type="evidence" value="ECO:0007669"/>
    <property type="project" value="InterPro"/>
</dbReference>
<keyword evidence="7" id="KW-1133">Transmembrane helix</keyword>
<dbReference type="GO" id="GO:0016020">
    <property type="term" value="C:membrane"/>
    <property type="evidence" value="ECO:0007669"/>
    <property type="project" value="UniProtKB-SubCell"/>
</dbReference>
<feature type="region of interest" description="Disordered" evidence="6">
    <location>
        <begin position="269"/>
        <end position="374"/>
    </location>
</feature>
<evidence type="ECO:0000256" key="7">
    <source>
        <dbReference type="SAM" id="Phobius"/>
    </source>
</evidence>
<accession>A0A8C8U5S1</accession>
<dbReference type="InterPro" id="IPR027881">
    <property type="entry name" value="SOGA_CC"/>
</dbReference>